<feature type="region of interest" description="Disordered" evidence="1">
    <location>
        <begin position="34"/>
        <end position="59"/>
    </location>
</feature>
<gene>
    <name evidence="2" type="ORF">Y1Q_0021209</name>
</gene>
<keyword evidence="3" id="KW-1185">Reference proteome</keyword>
<evidence type="ECO:0000313" key="3">
    <source>
        <dbReference type="Proteomes" id="UP000050525"/>
    </source>
</evidence>
<protein>
    <submittedName>
        <fullName evidence="2">Uncharacterized protein</fullName>
    </submittedName>
</protein>
<dbReference type="Proteomes" id="UP000050525">
    <property type="component" value="Unassembled WGS sequence"/>
</dbReference>
<proteinExistence type="predicted"/>
<organism evidence="2 3">
    <name type="scientific">Alligator mississippiensis</name>
    <name type="common">American alligator</name>
    <dbReference type="NCBI Taxonomy" id="8496"/>
    <lineage>
        <taxon>Eukaryota</taxon>
        <taxon>Metazoa</taxon>
        <taxon>Chordata</taxon>
        <taxon>Craniata</taxon>
        <taxon>Vertebrata</taxon>
        <taxon>Euteleostomi</taxon>
        <taxon>Archelosauria</taxon>
        <taxon>Archosauria</taxon>
        <taxon>Crocodylia</taxon>
        <taxon>Alligatoridae</taxon>
        <taxon>Alligatorinae</taxon>
        <taxon>Alligator</taxon>
    </lineage>
</organism>
<evidence type="ECO:0000256" key="1">
    <source>
        <dbReference type="SAM" id="MobiDB-lite"/>
    </source>
</evidence>
<dbReference type="AlphaFoldDB" id="A0A151MRW8"/>
<reference evidence="2 3" key="1">
    <citation type="journal article" date="2012" name="Genome Biol.">
        <title>Sequencing three crocodilian genomes to illuminate the evolution of archosaurs and amniotes.</title>
        <authorList>
            <person name="St John J.A."/>
            <person name="Braun E.L."/>
            <person name="Isberg S.R."/>
            <person name="Miles L.G."/>
            <person name="Chong A.Y."/>
            <person name="Gongora J."/>
            <person name="Dalzell P."/>
            <person name="Moran C."/>
            <person name="Bed'hom B."/>
            <person name="Abzhanov A."/>
            <person name="Burgess S.C."/>
            <person name="Cooksey A.M."/>
            <person name="Castoe T.A."/>
            <person name="Crawford N.G."/>
            <person name="Densmore L.D."/>
            <person name="Drew J.C."/>
            <person name="Edwards S.V."/>
            <person name="Faircloth B.C."/>
            <person name="Fujita M.K."/>
            <person name="Greenwold M.J."/>
            <person name="Hoffmann F.G."/>
            <person name="Howard J.M."/>
            <person name="Iguchi T."/>
            <person name="Janes D.E."/>
            <person name="Khan S.Y."/>
            <person name="Kohno S."/>
            <person name="de Koning A.J."/>
            <person name="Lance S.L."/>
            <person name="McCarthy F.M."/>
            <person name="McCormack J.E."/>
            <person name="Merchant M.E."/>
            <person name="Peterson D.G."/>
            <person name="Pollock D.D."/>
            <person name="Pourmand N."/>
            <person name="Raney B.J."/>
            <person name="Roessler K.A."/>
            <person name="Sanford J.R."/>
            <person name="Sawyer R.H."/>
            <person name="Schmidt C.J."/>
            <person name="Triplett E.W."/>
            <person name="Tuberville T.D."/>
            <person name="Venegas-Anaya M."/>
            <person name="Howard J.T."/>
            <person name="Jarvis E.D."/>
            <person name="Guillette L.J.Jr."/>
            <person name="Glenn T.C."/>
            <person name="Green R.E."/>
            <person name="Ray D.A."/>
        </authorList>
    </citation>
    <scope>NUCLEOTIDE SEQUENCE [LARGE SCALE GENOMIC DNA]</scope>
    <source>
        <strain evidence="2">KSC_2009_1</strain>
    </source>
</reference>
<sequence>METYLKEKKGHSLEVTWEYGTTVLLHITLQNKPRQTCKPSVHGSWRKDEPHSNTSMHRSTTMYFKRNKIVFQNLMALSHEKYKEKNDYSKISYREPVLC</sequence>
<dbReference type="EMBL" id="AKHW03005226">
    <property type="protein sequence ID" value="KYO27271.1"/>
    <property type="molecule type" value="Genomic_DNA"/>
</dbReference>
<comment type="caution">
    <text evidence="2">The sequence shown here is derived from an EMBL/GenBank/DDBJ whole genome shotgun (WGS) entry which is preliminary data.</text>
</comment>
<evidence type="ECO:0000313" key="2">
    <source>
        <dbReference type="EMBL" id="KYO27271.1"/>
    </source>
</evidence>
<accession>A0A151MRW8</accession>
<name>A0A151MRW8_ALLMI</name>